<evidence type="ECO:0000313" key="3">
    <source>
        <dbReference type="EMBL" id="ETN39452.1"/>
    </source>
</evidence>
<name>W2RSP0_CYPE1</name>
<dbReference type="SUPFAM" id="SSF54909">
    <property type="entry name" value="Dimeric alpha+beta barrel"/>
    <property type="match status" value="2"/>
</dbReference>
<sequence length="253" mass="28684">MIKLVYVIHRRSDVPEAAFYEYWLNKHGPLVRSHAKKLRAKKYVQSHLIDTPHNEVLRSTRGMLPPVAGITEVWWDSLEDFEAAYASAEGRVAHGELAADEEIFIDITKSQVFLTQEHMIFDYTDKKPLGEQSMKVTYLLTKRNDLTQAACHETWLDPHGPLVRSFADVSNMAKYVQSHAMATEINAGMMTERGFAAPLDGITEVWIADPAASQGGDEARKASEALINDERRFVDMSKSCCFMTKEHVIFDYT</sequence>
<protein>
    <recommendedName>
        <fullName evidence="2">EthD domain-containing protein</fullName>
    </recommendedName>
</protein>
<evidence type="ECO:0000313" key="4">
    <source>
        <dbReference type="Proteomes" id="UP000030752"/>
    </source>
</evidence>
<reference evidence="3 4" key="1">
    <citation type="submission" date="2013-03" db="EMBL/GenBank/DDBJ databases">
        <title>The Genome Sequence of Phialophora europaea CBS 101466.</title>
        <authorList>
            <consortium name="The Broad Institute Genomics Platform"/>
            <person name="Cuomo C."/>
            <person name="de Hoog S."/>
            <person name="Gorbushina A."/>
            <person name="Walker B."/>
            <person name="Young S.K."/>
            <person name="Zeng Q."/>
            <person name="Gargeya S."/>
            <person name="Fitzgerald M."/>
            <person name="Haas B."/>
            <person name="Abouelleil A."/>
            <person name="Allen A.W."/>
            <person name="Alvarado L."/>
            <person name="Arachchi H.M."/>
            <person name="Berlin A.M."/>
            <person name="Chapman S.B."/>
            <person name="Gainer-Dewar J."/>
            <person name="Goldberg J."/>
            <person name="Griggs A."/>
            <person name="Gujja S."/>
            <person name="Hansen M."/>
            <person name="Howarth C."/>
            <person name="Imamovic A."/>
            <person name="Ireland A."/>
            <person name="Larimer J."/>
            <person name="McCowan C."/>
            <person name="Murphy C."/>
            <person name="Pearson M."/>
            <person name="Poon T.W."/>
            <person name="Priest M."/>
            <person name="Roberts A."/>
            <person name="Saif S."/>
            <person name="Shea T."/>
            <person name="Sisk P."/>
            <person name="Sykes S."/>
            <person name="Wortman J."/>
            <person name="Nusbaum C."/>
            <person name="Birren B."/>
        </authorList>
    </citation>
    <scope>NUCLEOTIDE SEQUENCE [LARGE SCALE GENOMIC DNA]</scope>
    <source>
        <strain evidence="3 4">CBS 101466</strain>
    </source>
</reference>
<feature type="domain" description="EthD" evidence="2">
    <location>
        <begin position="144"/>
        <end position="237"/>
    </location>
</feature>
<comment type="similarity">
    <text evidence="1">Belongs to the tpcK family.</text>
</comment>
<dbReference type="HOGENOM" id="CLU_1065732_0_0_1"/>
<dbReference type="EMBL" id="KB822721">
    <property type="protein sequence ID" value="ETN39452.1"/>
    <property type="molecule type" value="Genomic_DNA"/>
</dbReference>
<dbReference type="Proteomes" id="UP000030752">
    <property type="component" value="Unassembled WGS sequence"/>
</dbReference>
<organism evidence="3 4">
    <name type="scientific">Cyphellophora europaea (strain CBS 101466)</name>
    <name type="common">Phialophora europaea</name>
    <dbReference type="NCBI Taxonomy" id="1220924"/>
    <lineage>
        <taxon>Eukaryota</taxon>
        <taxon>Fungi</taxon>
        <taxon>Dikarya</taxon>
        <taxon>Ascomycota</taxon>
        <taxon>Pezizomycotina</taxon>
        <taxon>Eurotiomycetes</taxon>
        <taxon>Chaetothyriomycetidae</taxon>
        <taxon>Chaetothyriales</taxon>
        <taxon>Cyphellophoraceae</taxon>
        <taxon>Cyphellophora</taxon>
    </lineage>
</organism>
<dbReference type="OrthoDB" id="3183782at2759"/>
<dbReference type="VEuPathDB" id="FungiDB:HMPREF1541_05675"/>
<gene>
    <name evidence="3" type="ORF">HMPREF1541_05675</name>
</gene>
<proteinExistence type="inferred from homology"/>
<dbReference type="NCBIfam" id="TIGR02118">
    <property type="entry name" value="EthD family reductase"/>
    <property type="match status" value="1"/>
</dbReference>
<accession>W2RSP0</accession>
<dbReference type="GeneID" id="19973014"/>
<dbReference type="InterPro" id="IPR009799">
    <property type="entry name" value="EthD_dom"/>
</dbReference>
<dbReference type="InParanoid" id="W2RSP0"/>
<dbReference type="RefSeq" id="XP_008718237.1">
    <property type="nucleotide sequence ID" value="XM_008720015.1"/>
</dbReference>
<dbReference type="InterPro" id="IPR011008">
    <property type="entry name" value="Dimeric_a/b-barrel"/>
</dbReference>
<dbReference type="GO" id="GO:0016491">
    <property type="term" value="F:oxidoreductase activity"/>
    <property type="evidence" value="ECO:0007669"/>
    <property type="project" value="InterPro"/>
</dbReference>
<feature type="domain" description="EthD" evidence="2">
    <location>
        <begin position="13"/>
        <end position="106"/>
    </location>
</feature>
<dbReference type="Pfam" id="PF07110">
    <property type="entry name" value="EthD"/>
    <property type="match status" value="2"/>
</dbReference>
<keyword evidence="4" id="KW-1185">Reference proteome</keyword>
<evidence type="ECO:0000256" key="1">
    <source>
        <dbReference type="ARBA" id="ARBA00005986"/>
    </source>
</evidence>
<dbReference type="AlphaFoldDB" id="W2RSP0"/>
<dbReference type="Gene3D" id="3.30.70.100">
    <property type="match status" value="2"/>
</dbReference>
<evidence type="ECO:0000259" key="2">
    <source>
        <dbReference type="Pfam" id="PF07110"/>
    </source>
</evidence>